<dbReference type="InterPro" id="IPR011759">
    <property type="entry name" value="Cyt_c_oxidase_su2_TM_dom"/>
</dbReference>
<dbReference type="PANTHER" id="PTHR22888:SF10">
    <property type="entry name" value="CYTOCHROME C OXIDASE SUBUNIT 2"/>
    <property type="match status" value="1"/>
</dbReference>
<evidence type="ECO:0000256" key="3">
    <source>
        <dbReference type="ARBA" id="ARBA00022448"/>
    </source>
</evidence>
<evidence type="ECO:0000256" key="8">
    <source>
        <dbReference type="ARBA" id="ARBA00023136"/>
    </source>
</evidence>
<evidence type="ECO:0000256" key="2">
    <source>
        <dbReference type="ARBA" id="ARBA00007866"/>
    </source>
</evidence>
<dbReference type="PROSITE" id="PS50857">
    <property type="entry name" value="COX2_CUA"/>
    <property type="match status" value="1"/>
</dbReference>
<dbReference type="GO" id="GO:0004129">
    <property type="term" value="F:cytochrome-c oxidase activity"/>
    <property type="evidence" value="ECO:0007669"/>
    <property type="project" value="InterPro"/>
</dbReference>
<evidence type="ECO:0000256" key="6">
    <source>
        <dbReference type="ARBA" id="ARBA00022982"/>
    </source>
</evidence>
<dbReference type="PANTHER" id="PTHR22888">
    <property type="entry name" value="CYTOCHROME C OXIDASE, SUBUNIT II"/>
    <property type="match status" value="1"/>
</dbReference>
<dbReference type="AlphaFoldDB" id="Q6PYD1"/>
<dbReference type="Pfam" id="PF02790">
    <property type="entry name" value="COX2_TM"/>
    <property type="match status" value="1"/>
</dbReference>
<dbReference type="SUPFAM" id="SSF81464">
    <property type="entry name" value="Cytochrome c oxidase subunit II-like, transmembrane region"/>
    <property type="match status" value="1"/>
</dbReference>
<proteinExistence type="inferred from homology"/>
<protein>
    <submittedName>
        <fullName evidence="12">Cytochrome c oxidase subunit II</fullName>
    </submittedName>
</protein>
<evidence type="ECO:0000256" key="5">
    <source>
        <dbReference type="ARBA" id="ARBA00022692"/>
    </source>
</evidence>
<organism evidence="12">
    <name type="scientific">Pasteuria penetrans</name>
    <dbReference type="NCBI Taxonomy" id="86005"/>
    <lineage>
        <taxon>Bacteria</taxon>
        <taxon>Bacillati</taxon>
        <taxon>Bacillota</taxon>
        <taxon>Bacilli</taxon>
        <taxon>Bacillales</taxon>
        <taxon>Pasteuriaceae</taxon>
        <taxon>Pasteuria</taxon>
    </lineage>
</organism>
<evidence type="ECO:0000256" key="7">
    <source>
        <dbReference type="ARBA" id="ARBA00022989"/>
    </source>
</evidence>
<sequence length="144" mass="16172">GMAGCGDERISVLQPAGGVGEQQLRLMFLSFFVMLGVFAVVMALYIYVLIRFRSRDDGYISPSKLPHHGSTKMELVWTIIPVLILVVLAVPSVRYTFESARKPVSGKLPLRVDVKGYRYWWSIEYPDFGIKTAGKIHIPKDTPV</sequence>
<evidence type="ECO:0000256" key="1">
    <source>
        <dbReference type="ARBA" id="ARBA00004141"/>
    </source>
</evidence>
<dbReference type="GO" id="GO:0005507">
    <property type="term" value="F:copper ion binding"/>
    <property type="evidence" value="ECO:0007669"/>
    <property type="project" value="InterPro"/>
</dbReference>
<evidence type="ECO:0000313" key="12">
    <source>
        <dbReference type="EMBL" id="AAS73153.1"/>
    </source>
</evidence>
<comment type="similarity">
    <text evidence="2">Belongs to the cytochrome c oxidase subunit 2 family.</text>
</comment>
<name>Q6PYD1_PASPE</name>
<keyword evidence="5 9" id="KW-0812">Transmembrane</keyword>
<dbReference type="EMBL" id="AY570912">
    <property type="protein sequence ID" value="AAS73153.1"/>
    <property type="molecule type" value="Genomic_DNA"/>
</dbReference>
<dbReference type="InterPro" id="IPR036257">
    <property type="entry name" value="Cyt_c_oxidase_su2_TM_sf"/>
</dbReference>
<reference evidence="12" key="1">
    <citation type="submission" date="2004-03" db="EMBL/GenBank/DDBJ databases">
        <title>Identification of ctaC gene in Pasteuria penetrans P20.</title>
        <authorList>
            <person name="Nong G."/>
            <person name="Preston J.F."/>
        </authorList>
    </citation>
    <scope>NUCLEOTIDE SEQUENCE</scope>
    <source>
        <strain evidence="12">P20</strain>
    </source>
</reference>
<feature type="domain" description="Cytochrome oxidase subunit II transmembrane region profile" evidence="11">
    <location>
        <begin position="4"/>
        <end position="103"/>
    </location>
</feature>
<keyword evidence="4" id="KW-0679">Respiratory chain</keyword>
<evidence type="ECO:0000259" key="11">
    <source>
        <dbReference type="PROSITE" id="PS50999"/>
    </source>
</evidence>
<dbReference type="PROSITE" id="PS50999">
    <property type="entry name" value="COX2_TM"/>
    <property type="match status" value="1"/>
</dbReference>
<dbReference type="InterPro" id="IPR045187">
    <property type="entry name" value="CcO_II"/>
</dbReference>
<keyword evidence="7 9" id="KW-1133">Transmembrane helix</keyword>
<keyword evidence="3" id="KW-0813">Transport</keyword>
<feature type="non-terminal residue" evidence="12">
    <location>
        <position position="144"/>
    </location>
</feature>
<feature type="non-terminal residue" evidence="12">
    <location>
        <position position="1"/>
    </location>
</feature>
<keyword evidence="8 9" id="KW-0472">Membrane</keyword>
<dbReference type="InterPro" id="IPR002429">
    <property type="entry name" value="CcO_II-like_C"/>
</dbReference>
<dbReference type="Gene3D" id="1.10.287.90">
    <property type="match status" value="1"/>
</dbReference>
<evidence type="ECO:0000259" key="10">
    <source>
        <dbReference type="PROSITE" id="PS50857"/>
    </source>
</evidence>
<keyword evidence="6" id="KW-0249">Electron transport</keyword>
<accession>Q6PYD1</accession>
<dbReference type="InterPro" id="IPR008972">
    <property type="entry name" value="Cupredoxin"/>
</dbReference>
<feature type="domain" description="Cytochrome oxidase subunit II copper A binding" evidence="10">
    <location>
        <begin position="107"/>
        <end position="144"/>
    </location>
</feature>
<evidence type="ECO:0000256" key="9">
    <source>
        <dbReference type="SAM" id="Phobius"/>
    </source>
</evidence>
<dbReference type="SUPFAM" id="SSF49503">
    <property type="entry name" value="Cupredoxins"/>
    <property type="match status" value="1"/>
</dbReference>
<gene>
    <name evidence="12" type="primary">ctaC</name>
</gene>
<dbReference type="GO" id="GO:0042773">
    <property type="term" value="P:ATP synthesis coupled electron transport"/>
    <property type="evidence" value="ECO:0007669"/>
    <property type="project" value="TreeGrafter"/>
</dbReference>
<comment type="subcellular location">
    <subcellularLocation>
        <location evidence="1">Membrane</location>
        <topology evidence="1">Multi-pass membrane protein</topology>
    </subcellularLocation>
</comment>
<feature type="transmembrane region" description="Helical" evidence="9">
    <location>
        <begin position="75"/>
        <end position="97"/>
    </location>
</feature>
<dbReference type="GO" id="GO:0016020">
    <property type="term" value="C:membrane"/>
    <property type="evidence" value="ECO:0007669"/>
    <property type="project" value="UniProtKB-SubCell"/>
</dbReference>
<dbReference type="Gene3D" id="2.60.40.420">
    <property type="entry name" value="Cupredoxins - blue copper proteins"/>
    <property type="match status" value="1"/>
</dbReference>
<feature type="transmembrane region" description="Helical" evidence="9">
    <location>
        <begin position="26"/>
        <end position="50"/>
    </location>
</feature>
<evidence type="ECO:0000256" key="4">
    <source>
        <dbReference type="ARBA" id="ARBA00022660"/>
    </source>
</evidence>